<dbReference type="Proteomes" id="UP000004893">
    <property type="component" value="Unassembled WGS sequence"/>
</dbReference>
<name>C0C699_9FIRM</name>
<accession>C0C699</accession>
<organism evidence="2 3">
    <name type="scientific">[Clostridium] hylemonae DSM 15053</name>
    <dbReference type="NCBI Taxonomy" id="553973"/>
    <lineage>
        <taxon>Bacteria</taxon>
        <taxon>Bacillati</taxon>
        <taxon>Bacillota</taxon>
        <taxon>Clostridia</taxon>
        <taxon>Lachnospirales</taxon>
        <taxon>Lachnospiraceae</taxon>
    </lineage>
</organism>
<dbReference type="HOGENOM" id="CLU_3097363_0_0_9"/>
<dbReference type="RefSeq" id="WP_006444983.1">
    <property type="nucleotide sequence ID" value="NZ_CP036524.1"/>
</dbReference>
<proteinExistence type="predicted"/>
<sequence>MEDEKKKKAAAAGETDATAADNDEKLSGTWAADAQDDLEDWIEEQGIQLRY</sequence>
<keyword evidence="3" id="KW-1185">Reference proteome</keyword>
<comment type="caution">
    <text evidence="2">The sequence shown here is derived from an EMBL/GenBank/DDBJ whole genome shotgun (WGS) entry which is preliminary data.</text>
</comment>
<evidence type="ECO:0000313" key="3">
    <source>
        <dbReference type="Proteomes" id="UP000004893"/>
    </source>
</evidence>
<protein>
    <submittedName>
        <fullName evidence="2">Uncharacterized protein</fullName>
    </submittedName>
</protein>
<reference evidence="2" key="1">
    <citation type="submission" date="2009-02" db="EMBL/GenBank/DDBJ databases">
        <authorList>
            <person name="Fulton L."/>
            <person name="Clifton S."/>
            <person name="Fulton B."/>
            <person name="Xu J."/>
            <person name="Minx P."/>
            <person name="Pepin K.H."/>
            <person name="Johnson M."/>
            <person name="Bhonagiri V."/>
            <person name="Nash W.E."/>
            <person name="Mardis E.R."/>
            <person name="Wilson R.K."/>
        </authorList>
    </citation>
    <scope>NUCLEOTIDE SEQUENCE [LARGE SCALE GENOMIC DNA]</scope>
    <source>
        <strain evidence="2">DSM 15053</strain>
    </source>
</reference>
<evidence type="ECO:0000313" key="2">
    <source>
        <dbReference type="EMBL" id="EEG72234.1"/>
    </source>
</evidence>
<dbReference type="AlphaFoldDB" id="C0C699"/>
<feature type="region of interest" description="Disordered" evidence="1">
    <location>
        <begin position="1"/>
        <end position="32"/>
    </location>
</feature>
<evidence type="ECO:0000256" key="1">
    <source>
        <dbReference type="SAM" id="MobiDB-lite"/>
    </source>
</evidence>
<feature type="compositionally biased region" description="Low complexity" evidence="1">
    <location>
        <begin position="10"/>
        <end position="20"/>
    </location>
</feature>
<reference evidence="2" key="2">
    <citation type="submission" date="2013-06" db="EMBL/GenBank/DDBJ databases">
        <title>Draft genome sequence of Clostridium hylemonae (DSM 15053).</title>
        <authorList>
            <person name="Sudarsanam P."/>
            <person name="Ley R."/>
            <person name="Guruge J."/>
            <person name="Turnbaugh P.J."/>
            <person name="Mahowald M."/>
            <person name="Liep D."/>
            <person name="Gordon J."/>
        </authorList>
    </citation>
    <scope>NUCLEOTIDE SEQUENCE</scope>
    <source>
        <strain evidence="2">DSM 15053</strain>
    </source>
</reference>
<dbReference type="EMBL" id="ABYI02000042">
    <property type="protein sequence ID" value="EEG72234.1"/>
    <property type="molecule type" value="Genomic_DNA"/>
</dbReference>
<gene>
    <name evidence="2" type="ORF">CLOHYLEM_07636</name>
</gene>